<dbReference type="STRING" id="4432.A0A1U8ASG4"/>
<dbReference type="OrthoDB" id="551907at2759"/>
<dbReference type="OMA" id="AVPNPYC"/>
<evidence type="ECO:0000256" key="1">
    <source>
        <dbReference type="ARBA" id="ARBA00023015"/>
    </source>
</evidence>
<dbReference type="InterPro" id="IPR009057">
    <property type="entry name" value="Homeodomain-like_sf"/>
</dbReference>
<dbReference type="SUPFAM" id="SSF46689">
    <property type="entry name" value="Homeodomain-like"/>
    <property type="match status" value="1"/>
</dbReference>
<evidence type="ECO:0000313" key="6">
    <source>
        <dbReference type="RefSeq" id="XP_010270741.1"/>
    </source>
</evidence>
<evidence type="ECO:0000313" key="5">
    <source>
        <dbReference type="Proteomes" id="UP000189703"/>
    </source>
</evidence>
<organism evidence="5 6">
    <name type="scientific">Nelumbo nucifera</name>
    <name type="common">Sacred lotus</name>
    <dbReference type="NCBI Taxonomy" id="4432"/>
    <lineage>
        <taxon>Eukaryota</taxon>
        <taxon>Viridiplantae</taxon>
        <taxon>Streptophyta</taxon>
        <taxon>Embryophyta</taxon>
        <taxon>Tracheophyta</taxon>
        <taxon>Spermatophyta</taxon>
        <taxon>Magnoliopsida</taxon>
        <taxon>Proteales</taxon>
        <taxon>Nelumbonaceae</taxon>
        <taxon>Nelumbo</taxon>
    </lineage>
</organism>
<dbReference type="PROSITE" id="PS51294">
    <property type="entry name" value="HTH_MYB"/>
    <property type="match status" value="1"/>
</dbReference>
<accession>A0A1U8ASG4</accession>
<dbReference type="KEGG" id="nnu:104606973"/>
<dbReference type="AlphaFoldDB" id="A0A1U8ASG4"/>
<dbReference type="InterPro" id="IPR017930">
    <property type="entry name" value="Myb_dom"/>
</dbReference>
<dbReference type="InterPro" id="IPR001005">
    <property type="entry name" value="SANT/Myb"/>
</dbReference>
<dbReference type="Proteomes" id="UP000189703">
    <property type="component" value="Unplaced"/>
</dbReference>
<keyword evidence="2" id="KW-0804">Transcription</keyword>
<keyword evidence="5" id="KW-1185">Reference proteome</keyword>
<name>A0A1U8ASG4_NELNU</name>
<dbReference type="NCBIfam" id="TIGR01557">
    <property type="entry name" value="myb_SHAQKYF"/>
    <property type="match status" value="1"/>
</dbReference>
<dbReference type="PANTHER" id="PTHR31314:SF188">
    <property type="entry name" value="TRANSCRIPTION FACTOR KAN2 ISOFORM X1-RELATED"/>
    <property type="match status" value="1"/>
</dbReference>
<evidence type="ECO:0000256" key="4">
    <source>
        <dbReference type="SAM" id="MobiDB-lite"/>
    </source>
</evidence>
<proteinExistence type="predicted"/>
<dbReference type="FunFam" id="1.10.10.60:FF:000002">
    <property type="entry name" value="Myb family transcription factor"/>
    <property type="match status" value="1"/>
</dbReference>
<evidence type="ECO:0000256" key="3">
    <source>
        <dbReference type="ARBA" id="ARBA00023242"/>
    </source>
</evidence>
<feature type="region of interest" description="Disordered" evidence="4">
    <location>
        <begin position="74"/>
        <end position="96"/>
    </location>
</feature>
<reference evidence="6" key="1">
    <citation type="submission" date="2025-08" db="UniProtKB">
        <authorList>
            <consortium name="RefSeq"/>
        </authorList>
    </citation>
    <scope>IDENTIFICATION</scope>
</reference>
<evidence type="ECO:0000256" key="2">
    <source>
        <dbReference type="ARBA" id="ARBA00023163"/>
    </source>
</evidence>
<keyword evidence="1" id="KW-0805">Transcription regulation</keyword>
<sequence>MGTCGRNGAVRQYIRSKVPRLRWTPDLHHCFVHAIERLGGQDKATPKLVLQLMDVRGLTISHVKSHLQMYRSMKSDLSRQDMHSNQQRKHSFDRHDGCVDEENDGGFFSSSKPIQDSDSQFIYGPLPPKRARIETTNSISHNLHCNNQRICETVVSPYYFHDYLQAMAENGGIKEGFRWQAEAPSTSFSLPPHLYNLNAFGYSMEESQFFKMAQVNVEQLPSTRKRKMENMDNSFQSHLTQSVDKEHTEEEEAGDCTLSLSLSLRPSAQSNASSTSEISEAISSSKDCSGSSQQRHINLDLSISLCGSSVESV</sequence>
<dbReference type="GeneID" id="104606973"/>
<dbReference type="GO" id="GO:0003700">
    <property type="term" value="F:DNA-binding transcription factor activity"/>
    <property type="evidence" value="ECO:0007669"/>
    <property type="project" value="InterPro"/>
</dbReference>
<dbReference type="PANTHER" id="PTHR31314">
    <property type="entry name" value="MYB FAMILY TRANSCRIPTION FACTOR PHL7-LIKE"/>
    <property type="match status" value="1"/>
</dbReference>
<dbReference type="Pfam" id="PF00249">
    <property type="entry name" value="Myb_DNA-binding"/>
    <property type="match status" value="1"/>
</dbReference>
<dbReference type="InterPro" id="IPR006447">
    <property type="entry name" value="Myb_dom_plants"/>
</dbReference>
<dbReference type="Gene3D" id="1.10.10.60">
    <property type="entry name" value="Homeodomain-like"/>
    <property type="match status" value="1"/>
</dbReference>
<dbReference type="SMR" id="A0A1U8ASG4"/>
<keyword evidence="3" id="KW-0539">Nucleus</keyword>
<dbReference type="GO" id="GO:0003677">
    <property type="term" value="F:DNA binding"/>
    <property type="evidence" value="ECO:0007669"/>
    <property type="project" value="InterPro"/>
</dbReference>
<dbReference type="RefSeq" id="XP_010270741.1">
    <property type="nucleotide sequence ID" value="XM_010272439.2"/>
</dbReference>
<protein>
    <submittedName>
        <fullName evidence="6">Myb family transcription factor At1g14600</fullName>
    </submittedName>
</protein>
<dbReference type="eggNOG" id="ENOG502RM8S">
    <property type="taxonomic scope" value="Eukaryota"/>
</dbReference>
<dbReference type="InterPro" id="IPR046955">
    <property type="entry name" value="PHR1-like"/>
</dbReference>
<gene>
    <name evidence="6" type="primary">LOC104606973</name>
</gene>